<evidence type="ECO:0000313" key="3">
    <source>
        <dbReference type="Proteomes" id="UP000005226"/>
    </source>
</evidence>
<evidence type="ECO:0000313" key="2">
    <source>
        <dbReference type="Ensembl" id="ENSTRUP00000064862.1"/>
    </source>
</evidence>
<sequence>MTSSGRKLTGFHADLLSRNCRLKEPCKNFCRTRGTTLCSPCWTCEEWKKTILRHHRQKNVTLNWGNCSPPQWRTAYWELAKAYMPRGYSEVKTVEQCDASALLNLINSCDCFLSVDVDYVREVVHHRNKLMHSAEFSAEDEWMTRYRRSLRNLAQQFSHVPEMENAGQQMEKVLNATFSVHVTDGEQSDSASELEVGVELISQWETEFLQERLQELLRAAADGDRDDSETQVQPIGKLHRSSPEQNGSQDVPQLCVMFTGRRALEDAGELPPRQRRSVSDVFRGTPGHQLDGSRGIPRRKRDEEAQNRLVPHGLCCGQSGDL</sequence>
<reference evidence="2" key="3">
    <citation type="submission" date="2025-09" db="UniProtKB">
        <authorList>
            <consortium name="Ensembl"/>
        </authorList>
    </citation>
    <scope>IDENTIFICATION</scope>
</reference>
<dbReference type="InterPro" id="IPR027897">
    <property type="entry name" value="DUF4559"/>
</dbReference>
<dbReference type="PANTHER" id="PTHR35083:SF2">
    <property type="entry name" value="CHROMOSOME 17 CXORF38 HOMOLOG"/>
    <property type="match status" value="1"/>
</dbReference>
<organism evidence="2 3">
    <name type="scientific">Takifugu rubripes</name>
    <name type="common">Japanese pufferfish</name>
    <name type="synonym">Fugu rubripes</name>
    <dbReference type="NCBI Taxonomy" id="31033"/>
    <lineage>
        <taxon>Eukaryota</taxon>
        <taxon>Metazoa</taxon>
        <taxon>Chordata</taxon>
        <taxon>Craniata</taxon>
        <taxon>Vertebrata</taxon>
        <taxon>Euteleostomi</taxon>
        <taxon>Actinopterygii</taxon>
        <taxon>Neopterygii</taxon>
        <taxon>Teleostei</taxon>
        <taxon>Neoteleostei</taxon>
        <taxon>Acanthomorphata</taxon>
        <taxon>Eupercaria</taxon>
        <taxon>Tetraodontiformes</taxon>
        <taxon>Tetradontoidea</taxon>
        <taxon>Tetraodontidae</taxon>
        <taxon>Takifugu</taxon>
    </lineage>
</organism>
<dbReference type="AlphaFoldDB" id="A0A674MUZ4"/>
<dbReference type="GeneTree" id="ENSGT00390000006290"/>
<reference evidence="2" key="2">
    <citation type="submission" date="2025-08" db="UniProtKB">
        <authorList>
            <consortium name="Ensembl"/>
        </authorList>
    </citation>
    <scope>IDENTIFICATION</scope>
</reference>
<name>A0A674MUZ4_TAKRU</name>
<accession>A0A674MUZ4</accession>
<dbReference type="Pfam" id="PF15112">
    <property type="entry name" value="DUF4559"/>
    <property type="match status" value="1"/>
</dbReference>
<dbReference type="Proteomes" id="UP000005226">
    <property type="component" value="Chromosome 22"/>
</dbReference>
<dbReference type="PANTHER" id="PTHR35083">
    <property type="entry name" value="RGD1565685 PROTEIN"/>
    <property type="match status" value="1"/>
</dbReference>
<protein>
    <submittedName>
        <fullName evidence="2">Uncharacterized protein</fullName>
    </submittedName>
</protein>
<gene>
    <name evidence="2" type="primary">c22hxorf38</name>
</gene>
<proteinExistence type="predicted"/>
<evidence type="ECO:0000256" key="1">
    <source>
        <dbReference type="SAM" id="MobiDB-lite"/>
    </source>
</evidence>
<dbReference type="Ensembl" id="ENSTRUT00000077457.1">
    <property type="protein sequence ID" value="ENSTRUP00000064862.1"/>
    <property type="gene ID" value="ENSTRUG00000009599.3"/>
</dbReference>
<reference evidence="2 3" key="1">
    <citation type="journal article" date="2011" name="Genome Biol. Evol.">
        <title>Integration of the genetic map and genome assembly of fugu facilitates insights into distinct features of genome evolution in teleosts and mammals.</title>
        <authorList>
            <person name="Kai W."/>
            <person name="Kikuchi K."/>
            <person name="Tohari S."/>
            <person name="Chew A.K."/>
            <person name="Tay A."/>
            <person name="Fujiwara A."/>
            <person name="Hosoya S."/>
            <person name="Suetake H."/>
            <person name="Naruse K."/>
            <person name="Brenner S."/>
            <person name="Suzuki Y."/>
            <person name="Venkatesh B."/>
        </authorList>
    </citation>
    <scope>NUCLEOTIDE SEQUENCE [LARGE SCALE GENOMIC DNA]</scope>
</reference>
<keyword evidence="3" id="KW-1185">Reference proteome</keyword>
<dbReference type="InParanoid" id="A0A674MUZ4"/>
<feature type="region of interest" description="Disordered" evidence="1">
    <location>
        <begin position="265"/>
        <end position="322"/>
    </location>
</feature>
<feature type="region of interest" description="Disordered" evidence="1">
    <location>
        <begin position="221"/>
        <end position="250"/>
    </location>
</feature>